<dbReference type="Proteomes" id="UP001642409">
    <property type="component" value="Unassembled WGS sequence"/>
</dbReference>
<comment type="caution">
    <text evidence="2">The sequence shown here is derived from an EMBL/GenBank/DDBJ whole genome shotgun (WGS) entry which is preliminary data.</text>
</comment>
<sequence length="1448" mass="169856">MKCKKAAIRSDYQRTDNIQQKPQAVAAKGANAVQPRKPTPPKNKDLSKEQVNRIMRQHKIMKTLTIEEIVVKVDKLANDFGYATNLPLLFNSIKTHKSVEQLKRLLDNPRPDVNEHARSLAKISFFSKKANALGLKVINPLEEAAKKTTLTEFEGQKLFNYCAENNKFKEFYMQYHKLQDFQFERNIVHNRKSVESIFDLVKQDFKIYNQNAKECAFNDAVPNIEVIDRLKFALQFMNAEKVNEIAKEHILEHHLLFPRFNGTIVEVVNAFYLCVNGKITADNWKKTDKIVSVQLQKKGILSQFSLDYQENDISENNLTHIILQKLQTFSTINQFPFEQIDEKIITQQMLEYHSKRTFQTYPERYQFLQKWSQDHTSKFTTEPVTALNDHNISYIQLYRKYLAQVKTYQTQQQNPCLAVMQTKVVEEFFESYPLTEEPIQFDFEKILFNKKDRYFNGERRLQSMRALLLAPFIHAQPKAIGKVMRYIAAAAQTTSNSTEKAAIIQVLDPLSVFEYILEAKQQGLFDINLVDMAKEVADVFFKYPDALARYLQTFNSELPSFLFNLVFKYFKGEEVPTMFEQVIRALIAIKTLIPTIVYNNNVNVVVRLNNDVWELERFDMVNIYETEKGATNSAAINKLYKQHKDAMDFRNNIISRFEKVFEYQYNYFESLISQLQKTQTFFIQCQEKVSKAKKEELEGLVFEKLYVELYISAFQKMKLSCFFPQNVSYSKIAEVGKTQEEKNYIQLCNDILSTYIYDEITIHKQSISALQSICNQVMLHSNNFSVQSFGISDIRFSINSVAALRFFKVMNQIITYMKQQYLTKYDEKRLSSEFVITQVENIHKDILCLYGQIIIYLSRQQDRHQKIKNLTVAMCQNVKLLEECNNNLLEAYQMYYTTKFARKTKQPVQRQKKRAPAAAVSQLATQLDVVTYGLNIVLKNLPPHQMIDIVGDLMSITQFAPLGVYCVTHLQHVIKYDSKASLDDLFTKQMPMSSLKTLIKFMFKSHEVDFDKILNLFRKSSVDGRVCIMEHFYLRATEEVQFKEMFLQLVKQTCQRNPDVFLLFFGNYYQEEEQHEFNCQILDAVKPIIETDKMSPYMLNFAGYLNKKYEISFVQAIQAFETISQQEKACRFCIVYLLRNYQDKLNEISASVCSKLSGLKNYQNTVVYQALCEVVETENEELDHKVQFQAIELYISVLSYFTKVPTKIDLDLLTKLHLVSPAQLDFLVPLLISFNYLNYDSSAQDWLLYDVQRMNTQFGQAFVHIYTNKGLQPELINNLSFLENILLQKVAKDTRTRFYAKVHGEEESDNQNCRNGRGPRPPRRERASRTERNECEECENCDDDCEYENDDEYENDCEEYESDNFTESESEGYRPRRARNVDDECDLQIQNQYEEREQRAPRRNRREYEQNCCEEQECQQMNECEQNDDWGLEIEQNDSKLDDFFGEV</sequence>
<organism evidence="2">
    <name type="scientific">Hexamita inflata</name>
    <dbReference type="NCBI Taxonomy" id="28002"/>
    <lineage>
        <taxon>Eukaryota</taxon>
        <taxon>Metamonada</taxon>
        <taxon>Diplomonadida</taxon>
        <taxon>Hexamitidae</taxon>
        <taxon>Hexamitinae</taxon>
        <taxon>Hexamita</taxon>
    </lineage>
</organism>
<feature type="region of interest" description="Disordered" evidence="1">
    <location>
        <begin position="1"/>
        <end position="47"/>
    </location>
</feature>
<keyword evidence="4" id="KW-1185">Reference proteome</keyword>
<evidence type="ECO:0000313" key="4">
    <source>
        <dbReference type="Proteomes" id="UP001642409"/>
    </source>
</evidence>
<feature type="compositionally biased region" description="Acidic residues" evidence="1">
    <location>
        <begin position="1359"/>
        <end position="1370"/>
    </location>
</feature>
<accession>A0AA86PH51</accession>
<name>A0AA86PH51_9EUKA</name>
<dbReference type="EMBL" id="CATOUU010000613">
    <property type="protein sequence ID" value="CAI9935449.1"/>
    <property type="molecule type" value="Genomic_DNA"/>
</dbReference>
<evidence type="ECO:0000256" key="1">
    <source>
        <dbReference type="SAM" id="MobiDB-lite"/>
    </source>
</evidence>
<feature type="region of interest" description="Disordered" evidence="1">
    <location>
        <begin position="1308"/>
        <end position="1329"/>
    </location>
</feature>
<proteinExistence type="predicted"/>
<evidence type="ECO:0000313" key="2">
    <source>
        <dbReference type="EMBL" id="CAI9935449.1"/>
    </source>
</evidence>
<reference evidence="2" key="1">
    <citation type="submission" date="2023-06" db="EMBL/GenBank/DDBJ databases">
        <authorList>
            <person name="Kurt Z."/>
        </authorList>
    </citation>
    <scope>NUCLEOTIDE SEQUENCE</scope>
</reference>
<evidence type="ECO:0000313" key="3">
    <source>
        <dbReference type="EMBL" id="CAL6084904.1"/>
    </source>
</evidence>
<feature type="region of interest" description="Disordered" evidence="1">
    <location>
        <begin position="1359"/>
        <end position="1379"/>
    </location>
</feature>
<reference evidence="3 4" key="2">
    <citation type="submission" date="2024-07" db="EMBL/GenBank/DDBJ databases">
        <authorList>
            <person name="Akdeniz Z."/>
        </authorList>
    </citation>
    <scope>NUCLEOTIDE SEQUENCE [LARGE SCALE GENOMIC DNA]</scope>
</reference>
<protein>
    <submittedName>
        <fullName evidence="2">Uncharacterized protein</fullName>
    </submittedName>
</protein>
<gene>
    <name evidence="2" type="ORF">HINF_LOCUS23094</name>
    <name evidence="3" type="ORF">HINF_LOCUS62428</name>
</gene>
<dbReference type="EMBL" id="CAXDID020000382">
    <property type="protein sequence ID" value="CAL6084904.1"/>
    <property type="molecule type" value="Genomic_DNA"/>
</dbReference>